<dbReference type="EMBL" id="DXFT01000046">
    <property type="protein sequence ID" value="HIX02943.1"/>
    <property type="molecule type" value="Genomic_DNA"/>
</dbReference>
<dbReference type="GO" id="GO:0003700">
    <property type="term" value="F:DNA-binding transcription factor activity"/>
    <property type="evidence" value="ECO:0007669"/>
    <property type="project" value="InterPro"/>
</dbReference>
<evidence type="ECO:0000313" key="6">
    <source>
        <dbReference type="Proteomes" id="UP000824202"/>
    </source>
</evidence>
<dbReference type="AlphaFoldDB" id="A0A9D1UZ51"/>
<protein>
    <submittedName>
        <fullName evidence="5">MarR family transcriptional regulator</fullName>
    </submittedName>
</protein>
<dbReference type="SUPFAM" id="SSF46785">
    <property type="entry name" value="Winged helix' DNA-binding domain"/>
    <property type="match status" value="1"/>
</dbReference>
<dbReference type="Pfam" id="PF01047">
    <property type="entry name" value="MarR"/>
    <property type="match status" value="1"/>
</dbReference>
<sequence>MNEIRELMAYLSKAERGYTKILNRAFLKAGYDVSREQFELLQVLWEEDHVNQQTISKRLQKDKYNVTKLLNTLTKRGYVQRKMCKEDRRNNFVVLTEKGIEVKKALTGIEEQLHVDLTLTIAPQEVKSCVWVLKKLTDRME</sequence>
<evidence type="ECO:0000313" key="5">
    <source>
        <dbReference type="EMBL" id="HIX02943.1"/>
    </source>
</evidence>
<dbReference type="GO" id="GO:0003677">
    <property type="term" value="F:DNA binding"/>
    <property type="evidence" value="ECO:0007669"/>
    <property type="project" value="UniProtKB-KW"/>
</dbReference>
<dbReference type="Gene3D" id="1.10.10.10">
    <property type="entry name" value="Winged helix-like DNA-binding domain superfamily/Winged helix DNA-binding domain"/>
    <property type="match status" value="1"/>
</dbReference>
<keyword evidence="2" id="KW-0238">DNA-binding</keyword>
<keyword evidence="1" id="KW-0805">Transcription regulation</keyword>
<evidence type="ECO:0000259" key="4">
    <source>
        <dbReference type="PROSITE" id="PS50995"/>
    </source>
</evidence>
<dbReference type="PROSITE" id="PS50995">
    <property type="entry name" value="HTH_MARR_2"/>
    <property type="match status" value="1"/>
</dbReference>
<dbReference type="InterPro" id="IPR000835">
    <property type="entry name" value="HTH_MarR-typ"/>
</dbReference>
<dbReference type="InterPro" id="IPR036388">
    <property type="entry name" value="WH-like_DNA-bd_sf"/>
</dbReference>
<accession>A0A9D1UZ51</accession>
<proteinExistence type="predicted"/>
<dbReference type="PANTHER" id="PTHR42756:SF1">
    <property type="entry name" value="TRANSCRIPTIONAL REPRESSOR OF EMRAB OPERON"/>
    <property type="match status" value="1"/>
</dbReference>
<keyword evidence="3" id="KW-0804">Transcription</keyword>
<dbReference type="InterPro" id="IPR036390">
    <property type="entry name" value="WH_DNA-bd_sf"/>
</dbReference>
<name>A0A9D1UZ51_9BACT</name>
<dbReference type="PRINTS" id="PR00598">
    <property type="entry name" value="HTHMARR"/>
</dbReference>
<dbReference type="Proteomes" id="UP000824202">
    <property type="component" value="Unassembled WGS sequence"/>
</dbReference>
<comment type="caution">
    <text evidence="5">The sequence shown here is derived from an EMBL/GenBank/DDBJ whole genome shotgun (WGS) entry which is preliminary data.</text>
</comment>
<reference evidence="5" key="2">
    <citation type="submission" date="2021-04" db="EMBL/GenBank/DDBJ databases">
        <authorList>
            <person name="Gilroy R."/>
        </authorList>
    </citation>
    <scope>NUCLEOTIDE SEQUENCE</scope>
    <source>
        <strain evidence="5">23274</strain>
    </source>
</reference>
<evidence type="ECO:0000256" key="2">
    <source>
        <dbReference type="ARBA" id="ARBA00023125"/>
    </source>
</evidence>
<evidence type="ECO:0000256" key="1">
    <source>
        <dbReference type="ARBA" id="ARBA00023015"/>
    </source>
</evidence>
<reference evidence="5" key="1">
    <citation type="journal article" date="2021" name="PeerJ">
        <title>Extensive microbial diversity within the chicken gut microbiome revealed by metagenomics and culture.</title>
        <authorList>
            <person name="Gilroy R."/>
            <person name="Ravi A."/>
            <person name="Getino M."/>
            <person name="Pursley I."/>
            <person name="Horton D.L."/>
            <person name="Alikhan N.F."/>
            <person name="Baker D."/>
            <person name="Gharbi K."/>
            <person name="Hall N."/>
            <person name="Watson M."/>
            <person name="Adriaenssens E.M."/>
            <person name="Foster-Nyarko E."/>
            <person name="Jarju S."/>
            <person name="Secka A."/>
            <person name="Antonio M."/>
            <person name="Oren A."/>
            <person name="Chaudhuri R.R."/>
            <person name="La Ragione R."/>
            <person name="Hildebrand F."/>
            <person name="Pallen M.J."/>
        </authorList>
    </citation>
    <scope>NUCLEOTIDE SEQUENCE</scope>
    <source>
        <strain evidence="5">23274</strain>
    </source>
</reference>
<feature type="domain" description="HTH marR-type" evidence="4">
    <location>
        <begin position="1"/>
        <end position="138"/>
    </location>
</feature>
<dbReference type="SMART" id="SM00347">
    <property type="entry name" value="HTH_MARR"/>
    <property type="match status" value="1"/>
</dbReference>
<evidence type="ECO:0000256" key="3">
    <source>
        <dbReference type="ARBA" id="ARBA00023163"/>
    </source>
</evidence>
<organism evidence="5 6">
    <name type="scientific">Candidatus Odoribacter faecigallinarum</name>
    <dbReference type="NCBI Taxonomy" id="2838706"/>
    <lineage>
        <taxon>Bacteria</taxon>
        <taxon>Pseudomonadati</taxon>
        <taxon>Bacteroidota</taxon>
        <taxon>Bacteroidia</taxon>
        <taxon>Bacteroidales</taxon>
        <taxon>Odoribacteraceae</taxon>
        <taxon>Odoribacter</taxon>
    </lineage>
</organism>
<dbReference type="PANTHER" id="PTHR42756">
    <property type="entry name" value="TRANSCRIPTIONAL REGULATOR, MARR"/>
    <property type="match status" value="1"/>
</dbReference>
<gene>
    <name evidence="5" type="ORF">H9863_02350</name>
</gene>